<keyword evidence="1 3" id="KW-0378">Hydrolase</keyword>
<organism evidence="3 4">
    <name type="scientific">Streptomyces zinciresistens K42</name>
    <dbReference type="NCBI Taxonomy" id="700597"/>
    <lineage>
        <taxon>Bacteria</taxon>
        <taxon>Bacillati</taxon>
        <taxon>Actinomycetota</taxon>
        <taxon>Actinomycetes</taxon>
        <taxon>Kitasatosporales</taxon>
        <taxon>Streptomycetaceae</taxon>
        <taxon>Streptomyces</taxon>
    </lineage>
</organism>
<comment type="caution">
    <text evidence="3">The sequence shown here is derived from an EMBL/GenBank/DDBJ whole genome shotgun (WGS) entry which is preliminary data.</text>
</comment>
<accession>G2G3H7</accession>
<dbReference type="SUPFAM" id="SSF52499">
    <property type="entry name" value="Isochorismatase-like hydrolases"/>
    <property type="match status" value="1"/>
</dbReference>
<dbReference type="PANTHER" id="PTHR43540">
    <property type="entry name" value="PEROXYUREIDOACRYLATE/UREIDOACRYLATE AMIDOHYDROLASE-RELATED"/>
    <property type="match status" value="1"/>
</dbReference>
<proteinExistence type="predicted"/>
<dbReference type="EMBL" id="AGBF01000001">
    <property type="protein sequence ID" value="EGX61723.1"/>
    <property type="molecule type" value="Genomic_DNA"/>
</dbReference>
<feature type="domain" description="Isochorismatase-like" evidence="2">
    <location>
        <begin position="39"/>
        <end position="214"/>
    </location>
</feature>
<dbReference type="CDD" id="cd00431">
    <property type="entry name" value="cysteine_hydrolases"/>
    <property type="match status" value="1"/>
</dbReference>
<evidence type="ECO:0000313" key="3">
    <source>
        <dbReference type="EMBL" id="EGX61723.1"/>
    </source>
</evidence>
<gene>
    <name evidence="3" type="ORF">SZN_00140</name>
</gene>
<evidence type="ECO:0000256" key="1">
    <source>
        <dbReference type="ARBA" id="ARBA00022801"/>
    </source>
</evidence>
<keyword evidence="4" id="KW-1185">Reference proteome</keyword>
<dbReference type="Pfam" id="PF00857">
    <property type="entry name" value="Isochorismatase"/>
    <property type="match status" value="1"/>
</dbReference>
<dbReference type="Gene3D" id="3.40.50.850">
    <property type="entry name" value="Isochorismatase-like"/>
    <property type="match status" value="1"/>
</dbReference>
<protein>
    <submittedName>
        <fullName evidence="3">Isochorismatase hydrolase</fullName>
    </submittedName>
</protein>
<dbReference type="PANTHER" id="PTHR43540:SF6">
    <property type="entry name" value="ISOCHORISMATASE-LIKE DOMAIN-CONTAINING PROTEIN"/>
    <property type="match status" value="1"/>
</dbReference>
<dbReference type="PATRIC" id="fig|700597.3.peg.25"/>
<evidence type="ECO:0000313" key="4">
    <source>
        <dbReference type="Proteomes" id="UP000004217"/>
    </source>
</evidence>
<dbReference type="RefSeq" id="WP_007490368.1">
    <property type="nucleotide sequence ID" value="NZ_AGBF01000001.1"/>
</dbReference>
<name>G2G3H7_9ACTN</name>
<dbReference type="GO" id="GO:0016787">
    <property type="term" value="F:hydrolase activity"/>
    <property type="evidence" value="ECO:0007669"/>
    <property type="project" value="UniProtKB-KW"/>
</dbReference>
<dbReference type="InterPro" id="IPR000868">
    <property type="entry name" value="Isochorismatase-like_dom"/>
</dbReference>
<reference evidence="3 4" key="1">
    <citation type="submission" date="2011-08" db="EMBL/GenBank/DDBJ databases">
        <authorList>
            <person name="Lin Y."/>
            <person name="Hao X."/>
            <person name="Johnstone L."/>
            <person name="Miller S.J."/>
            <person name="Wei G."/>
            <person name="Rensing C."/>
        </authorList>
    </citation>
    <scope>NUCLEOTIDE SEQUENCE [LARGE SCALE GENOMIC DNA]</scope>
    <source>
        <strain evidence="3 4">K42</strain>
    </source>
</reference>
<dbReference type="Proteomes" id="UP000004217">
    <property type="component" value="Unassembled WGS sequence"/>
</dbReference>
<dbReference type="InterPro" id="IPR036380">
    <property type="entry name" value="Isochorismatase-like_sf"/>
</dbReference>
<sequence>MENTETRMHAWHIEEREYRRQQDRRGRRFAFPRLTPARTALVVIDMVPFFVDANPYARGIAPNIQQLADRLRTAGGTVAWVVPARTERTPVGDEFHGPDAAEMFRNSGGTGPLPGRLWPGFVTGPDDIFVEKSAPSAFFPGRCLLPDLLQERGIDTVLITGTVTQVCCESSARDAFTRGYRVVMVADANATGQDQDHNATLATIYRSFGDVRPTTEVLDLIDAARVTTVNIPDLGRGEHLAG</sequence>
<dbReference type="AlphaFoldDB" id="G2G3H7"/>
<dbReference type="InterPro" id="IPR050272">
    <property type="entry name" value="Isochorismatase-like_hydrls"/>
</dbReference>
<evidence type="ECO:0000259" key="2">
    <source>
        <dbReference type="Pfam" id="PF00857"/>
    </source>
</evidence>